<keyword evidence="3" id="KW-1185">Reference proteome</keyword>
<evidence type="ECO:0000256" key="1">
    <source>
        <dbReference type="SAM" id="SignalP"/>
    </source>
</evidence>
<dbReference type="EMBL" id="AP024749">
    <property type="protein sequence ID" value="BCY27793.1"/>
    <property type="molecule type" value="Genomic_DNA"/>
</dbReference>
<evidence type="ECO:0000313" key="3">
    <source>
        <dbReference type="Proteomes" id="UP000825258"/>
    </source>
</evidence>
<feature type="signal peptide" evidence="1">
    <location>
        <begin position="1"/>
        <end position="20"/>
    </location>
</feature>
<feature type="chain" id="PRO_5047357781" evidence="1">
    <location>
        <begin position="21"/>
        <end position="73"/>
    </location>
</feature>
<reference evidence="2 3" key="1">
    <citation type="submission" date="2021-06" db="EMBL/GenBank/DDBJ databases">
        <title>Whole genome sequences of Flavobacterium sp. KK2020170 and assembly.</title>
        <authorList>
            <person name="Kitahara K."/>
            <person name="Miyoshi S."/>
            <person name="Uesaka K."/>
        </authorList>
    </citation>
    <scope>NUCLEOTIDE SEQUENCE [LARGE SCALE GENOMIC DNA]</scope>
    <source>
        <strain evidence="2 3">KK2020170</strain>
    </source>
</reference>
<keyword evidence="1" id="KW-0732">Signal</keyword>
<accession>A0ABN6HTA1</accession>
<gene>
    <name evidence="2" type="ORF">KK2020170_06610</name>
</gene>
<name>A0ABN6HTA1_9FLAO</name>
<protein>
    <submittedName>
        <fullName evidence="2">Uncharacterized protein</fullName>
    </submittedName>
</protein>
<organism evidence="2 3">
    <name type="scientific">Flavobacterium okayamense</name>
    <dbReference type="NCBI Taxonomy" id="2830782"/>
    <lineage>
        <taxon>Bacteria</taxon>
        <taxon>Pseudomonadati</taxon>
        <taxon>Bacteroidota</taxon>
        <taxon>Flavobacteriia</taxon>
        <taxon>Flavobacteriales</taxon>
        <taxon>Flavobacteriaceae</taxon>
        <taxon>Flavobacterium</taxon>
    </lineage>
</organism>
<sequence length="73" mass="8002">MKKLMFSAVALVTLSFAGMANNEKIESVEVLRNDPCIAFSFQVLDDLEALHGCEYSDVEAGQIILAAYDLCDN</sequence>
<dbReference type="Proteomes" id="UP000825258">
    <property type="component" value="Chromosome"/>
</dbReference>
<proteinExistence type="predicted"/>
<evidence type="ECO:0000313" key="2">
    <source>
        <dbReference type="EMBL" id="BCY27793.1"/>
    </source>
</evidence>